<dbReference type="AlphaFoldDB" id="A0A2W5UJ48"/>
<comment type="caution">
    <text evidence="2">The sequence shown here is derived from an EMBL/GenBank/DDBJ whole genome shotgun (WGS) entry which is preliminary data.</text>
</comment>
<organism evidence="2 3">
    <name type="scientific">Cereibacter sphaeroides</name>
    <name type="common">Rhodobacter sphaeroides</name>
    <dbReference type="NCBI Taxonomy" id="1063"/>
    <lineage>
        <taxon>Bacteria</taxon>
        <taxon>Pseudomonadati</taxon>
        <taxon>Pseudomonadota</taxon>
        <taxon>Alphaproteobacteria</taxon>
        <taxon>Rhodobacterales</taxon>
        <taxon>Paracoccaceae</taxon>
        <taxon>Cereibacter</taxon>
    </lineage>
</organism>
<evidence type="ECO:0000313" key="2">
    <source>
        <dbReference type="EMBL" id="PZQ97960.1"/>
    </source>
</evidence>
<protein>
    <submittedName>
        <fullName evidence="2">Uncharacterized protein</fullName>
    </submittedName>
</protein>
<keyword evidence="1" id="KW-0732">Signal</keyword>
<evidence type="ECO:0000256" key="1">
    <source>
        <dbReference type="SAM" id="SignalP"/>
    </source>
</evidence>
<gene>
    <name evidence="2" type="ORF">DI533_12570</name>
</gene>
<dbReference type="Proteomes" id="UP000248975">
    <property type="component" value="Unassembled WGS sequence"/>
</dbReference>
<accession>A0A2W5UJ48</accession>
<reference evidence="2 3" key="1">
    <citation type="submission" date="2017-08" db="EMBL/GenBank/DDBJ databases">
        <title>Infants hospitalized years apart are colonized by the same room-sourced microbial strains.</title>
        <authorList>
            <person name="Brooks B."/>
            <person name="Olm M.R."/>
            <person name="Firek B.A."/>
            <person name="Baker R."/>
            <person name="Thomas B.C."/>
            <person name="Morowitz M.J."/>
            <person name="Banfield J.F."/>
        </authorList>
    </citation>
    <scope>NUCLEOTIDE SEQUENCE [LARGE SCALE GENOMIC DNA]</scope>
    <source>
        <strain evidence="2">S2_003_000_R2_11</strain>
    </source>
</reference>
<evidence type="ECO:0000313" key="3">
    <source>
        <dbReference type="Proteomes" id="UP000248975"/>
    </source>
</evidence>
<proteinExistence type="predicted"/>
<sequence>MRLLPLFACLAIAAPVFADPVKELPLKRGFYVSSDTPCGQASNATLSAVTRKGISYAQAECIISAIDRTAPTRFDVTDSCTEIATGNSLGENTTTYDIPDDQTYVFIAEGAPSGGSRYCAQNELPEPWAHNDVSQLFE</sequence>
<feature type="chain" id="PRO_5016019448" evidence="1">
    <location>
        <begin position="19"/>
        <end position="138"/>
    </location>
</feature>
<dbReference type="EMBL" id="QFQS01000002">
    <property type="protein sequence ID" value="PZQ97960.1"/>
    <property type="molecule type" value="Genomic_DNA"/>
</dbReference>
<name>A0A2W5UJ48_CERSP</name>
<feature type="signal peptide" evidence="1">
    <location>
        <begin position="1"/>
        <end position="18"/>
    </location>
</feature>